<keyword evidence="3" id="KW-0460">Magnesium</keyword>
<dbReference type="SUPFAM" id="SSF56784">
    <property type="entry name" value="HAD-like"/>
    <property type="match status" value="1"/>
</dbReference>
<keyword evidence="1 5" id="KW-0963">Cytoplasm</keyword>
<dbReference type="InterPro" id="IPR005002">
    <property type="entry name" value="PMM"/>
</dbReference>
<name>A0A504YHJ0_FASGI</name>
<comment type="function">
    <text evidence="5">Involved in the synthesis of the GDP-mannose and dolichol-phosphate-mannose required for a number of critical mannosyl transfer reactions.</text>
</comment>
<dbReference type="AlphaFoldDB" id="A0A504YHJ0"/>
<dbReference type="UniPathway" id="UPA00126">
    <property type="reaction ID" value="UER00424"/>
</dbReference>
<evidence type="ECO:0000256" key="4">
    <source>
        <dbReference type="PIRSR" id="PIRSR605002-2"/>
    </source>
</evidence>
<keyword evidence="2" id="KW-0479">Metal-binding</keyword>
<dbReference type="PANTHER" id="PTHR10466:SF0">
    <property type="entry name" value="PHOSPHOMANNOMUTASE"/>
    <property type="match status" value="1"/>
</dbReference>
<keyword evidence="5" id="KW-0413">Isomerase</keyword>
<dbReference type="InterPro" id="IPR043169">
    <property type="entry name" value="PMM_cap"/>
</dbReference>
<evidence type="ECO:0000256" key="2">
    <source>
        <dbReference type="ARBA" id="ARBA00022723"/>
    </source>
</evidence>
<dbReference type="EMBL" id="SUNJ01010160">
    <property type="protein sequence ID" value="TPP59855.1"/>
    <property type="molecule type" value="Genomic_DNA"/>
</dbReference>
<dbReference type="GO" id="GO:0004615">
    <property type="term" value="F:phosphomannomutase activity"/>
    <property type="evidence" value="ECO:0007669"/>
    <property type="project" value="UniProtKB-EC"/>
</dbReference>
<dbReference type="OrthoDB" id="10264771at2759"/>
<comment type="pathway">
    <text evidence="5">Nucleotide-sugar biosynthesis; GDP-alpha-D-mannose biosynthesis; alpha-D-mannose 1-phosphate from D-fructose 6-phosphate: step 2/2.</text>
</comment>
<gene>
    <name evidence="6" type="ORF">FGIG_11218</name>
</gene>
<reference evidence="6 7" key="1">
    <citation type="submission" date="2019-04" db="EMBL/GenBank/DDBJ databases">
        <title>Annotation for the trematode Fasciola gigantica.</title>
        <authorList>
            <person name="Choi Y.-J."/>
        </authorList>
    </citation>
    <scope>NUCLEOTIDE SEQUENCE [LARGE SCALE GENOMIC DNA]</scope>
    <source>
        <strain evidence="6">Uganda_cow_1</strain>
    </source>
</reference>
<dbReference type="GO" id="GO:0046872">
    <property type="term" value="F:metal ion binding"/>
    <property type="evidence" value="ECO:0007669"/>
    <property type="project" value="UniProtKB-KW"/>
</dbReference>
<feature type="binding site" evidence="4">
    <location>
        <position position="87"/>
    </location>
    <ligand>
        <name>alpha-D-mannose 1-phosphate</name>
        <dbReference type="ChEBI" id="CHEBI:58409"/>
    </ligand>
</feature>
<feature type="binding site" evidence="4">
    <location>
        <position position="98"/>
    </location>
    <ligand>
        <name>alpha-D-mannose 1-phosphate</name>
        <dbReference type="ChEBI" id="CHEBI:58409"/>
    </ligand>
</feature>
<evidence type="ECO:0000256" key="3">
    <source>
        <dbReference type="ARBA" id="ARBA00022842"/>
    </source>
</evidence>
<keyword evidence="7" id="KW-1185">Reference proteome</keyword>
<comment type="subunit">
    <text evidence="5">Homodimer.</text>
</comment>
<dbReference type="GO" id="GO:0006487">
    <property type="term" value="P:protein N-linked glycosylation"/>
    <property type="evidence" value="ECO:0007669"/>
    <property type="project" value="TreeGrafter"/>
</dbReference>
<dbReference type="EC" id="5.4.2.8" evidence="5"/>
<dbReference type="InterPro" id="IPR036412">
    <property type="entry name" value="HAD-like_sf"/>
</dbReference>
<comment type="caution">
    <text evidence="6">The sequence shown here is derived from an EMBL/GenBank/DDBJ whole genome shotgun (WGS) entry which is preliminary data.</text>
</comment>
<feature type="binding site" evidence="4">
    <location>
        <position position="105"/>
    </location>
    <ligand>
        <name>alpha-D-mannose 1-phosphate</name>
        <dbReference type="ChEBI" id="CHEBI:58409"/>
    </ligand>
</feature>
<comment type="similarity">
    <text evidence="5">Belongs to the eukaryotic PMM family.</text>
</comment>
<accession>A0A504YHJ0</accession>
<comment type="subcellular location">
    <subcellularLocation>
        <location evidence="5">Cytoplasm</location>
    </subcellularLocation>
</comment>
<evidence type="ECO:0000256" key="5">
    <source>
        <dbReference type="RuleBase" id="RU361118"/>
    </source>
</evidence>
<dbReference type="STRING" id="46835.A0A504YHJ0"/>
<sequence length="133" mass="15567">MAAWWRTSYGKIRICVLREWSSRASVWQTDSKYGRYFVSAGSKKSIFKQSIVDHLGEDLIQKFINYALGYMSKLELPRKRGTFVEFRKGLINICPIGRSCTQAERDEFAEYDDCFLKSLCMCVELKLTHFRLV</sequence>
<evidence type="ECO:0000256" key="1">
    <source>
        <dbReference type="ARBA" id="ARBA00022490"/>
    </source>
</evidence>
<evidence type="ECO:0000313" key="6">
    <source>
        <dbReference type="EMBL" id="TPP59855.1"/>
    </source>
</evidence>
<dbReference type="GO" id="GO:0005829">
    <property type="term" value="C:cytosol"/>
    <property type="evidence" value="ECO:0007669"/>
    <property type="project" value="TreeGrafter"/>
</dbReference>
<dbReference type="PANTHER" id="PTHR10466">
    <property type="entry name" value="PHOSPHOMANNOMUTASE"/>
    <property type="match status" value="1"/>
</dbReference>
<dbReference type="Pfam" id="PF03332">
    <property type="entry name" value="PMM"/>
    <property type="match status" value="1"/>
</dbReference>
<dbReference type="GO" id="GO:0009298">
    <property type="term" value="P:GDP-mannose biosynthetic process"/>
    <property type="evidence" value="ECO:0007669"/>
    <property type="project" value="UniProtKB-UniPathway"/>
</dbReference>
<dbReference type="Gene3D" id="3.30.1240.20">
    <property type="match status" value="1"/>
</dbReference>
<dbReference type="GO" id="GO:0006013">
    <property type="term" value="P:mannose metabolic process"/>
    <property type="evidence" value="ECO:0007669"/>
    <property type="project" value="TreeGrafter"/>
</dbReference>
<organism evidence="6 7">
    <name type="scientific">Fasciola gigantica</name>
    <name type="common">Giant liver fluke</name>
    <dbReference type="NCBI Taxonomy" id="46835"/>
    <lineage>
        <taxon>Eukaryota</taxon>
        <taxon>Metazoa</taxon>
        <taxon>Spiralia</taxon>
        <taxon>Lophotrochozoa</taxon>
        <taxon>Platyhelminthes</taxon>
        <taxon>Trematoda</taxon>
        <taxon>Digenea</taxon>
        <taxon>Plagiorchiida</taxon>
        <taxon>Echinostomata</taxon>
        <taxon>Echinostomatoidea</taxon>
        <taxon>Fasciolidae</taxon>
        <taxon>Fasciola</taxon>
    </lineage>
</organism>
<protein>
    <recommendedName>
        <fullName evidence="5">Phosphomannomutase</fullName>
        <ecNumber evidence="5">5.4.2.8</ecNumber>
    </recommendedName>
</protein>
<dbReference type="Proteomes" id="UP000316759">
    <property type="component" value="Unassembled WGS sequence"/>
</dbReference>
<proteinExistence type="inferred from homology"/>
<evidence type="ECO:0000313" key="7">
    <source>
        <dbReference type="Proteomes" id="UP000316759"/>
    </source>
</evidence>
<comment type="catalytic activity">
    <reaction evidence="5">
        <text>alpha-D-mannose 1-phosphate = D-mannose 6-phosphate</text>
        <dbReference type="Rhea" id="RHEA:11140"/>
        <dbReference type="ChEBI" id="CHEBI:58409"/>
        <dbReference type="ChEBI" id="CHEBI:58735"/>
        <dbReference type="EC" id="5.4.2.8"/>
    </reaction>
</comment>